<dbReference type="Gene3D" id="3.30.310.50">
    <property type="entry name" value="Alpha-D-phosphohexomutase, C-terminal domain"/>
    <property type="match status" value="1"/>
</dbReference>
<gene>
    <name evidence="1" type="ORF">ME5_01646</name>
</gene>
<dbReference type="HOGENOM" id="CLU_127482_1_1_5"/>
<dbReference type="eggNOG" id="COG3553">
    <property type="taxonomic scope" value="Bacteria"/>
</dbReference>
<evidence type="ECO:0000313" key="1">
    <source>
        <dbReference type="EMBL" id="EJF89095.1"/>
    </source>
</evidence>
<dbReference type="InterPro" id="IPR014543">
    <property type="entry name" value="UCP028291"/>
</dbReference>
<comment type="caution">
    <text evidence="1">The sequence shown here is derived from an EMBL/GenBank/DDBJ whole genome shotgun (WGS) entry which is preliminary data.</text>
</comment>
<dbReference type="Proteomes" id="UP000008952">
    <property type="component" value="Unassembled WGS sequence"/>
</dbReference>
<sequence length="100" mass="11766">MAIQSRTLIQTDHASKYLQQLAKHWSHKLADLTFDETTAHIPFRQGVILDMFANKDALEVQFITTDEDDALKMEGVFDRHLERFAFRETLHIDWHRKTLA</sequence>
<dbReference type="RefSeq" id="WP_008040194.1">
    <property type="nucleotide sequence ID" value="NZ_JH725147.1"/>
</dbReference>
<keyword evidence="2" id="KW-1185">Reference proteome</keyword>
<dbReference type="PATRIC" id="fig|1094558.3.peg.1765"/>
<dbReference type="Pfam" id="PF09981">
    <property type="entry name" value="DUF2218"/>
    <property type="match status" value="1"/>
</dbReference>
<dbReference type="OrthoDB" id="9806511at2"/>
<accession>J1JWX2</accession>
<dbReference type="PIRSF" id="PIRSF028291">
    <property type="entry name" value="UCP028291"/>
    <property type="match status" value="1"/>
</dbReference>
<evidence type="ECO:0000313" key="2">
    <source>
        <dbReference type="Proteomes" id="UP000008952"/>
    </source>
</evidence>
<evidence type="ECO:0008006" key="3">
    <source>
        <dbReference type="Google" id="ProtNLM"/>
    </source>
</evidence>
<dbReference type="AlphaFoldDB" id="J1JWX2"/>
<dbReference type="EMBL" id="AIMB01000008">
    <property type="protein sequence ID" value="EJF89095.1"/>
    <property type="molecule type" value="Genomic_DNA"/>
</dbReference>
<proteinExistence type="predicted"/>
<name>J1JWX2_9HYPH</name>
<organism evidence="1 2">
    <name type="scientific">Bartonella tamiae Th239</name>
    <dbReference type="NCBI Taxonomy" id="1094558"/>
    <lineage>
        <taxon>Bacteria</taxon>
        <taxon>Pseudomonadati</taxon>
        <taxon>Pseudomonadota</taxon>
        <taxon>Alphaproteobacteria</taxon>
        <taxon>Hyphomicrobiales</taxon>
        <taxon>Bartonellaceae</taxon>
        <taxon>Bartonella</taxon>
    </lineage>
</organism>
<protein>
    <recommendedName>
        <fullName evidence="3">DUF2218 domain-containing protein</fullName>
    </recommendedName>
</protein>
<reference evidence="1 2" key="1">
    <citation type="submission" date="2012-03" db="EMBL/GenBank/DDBJ databases">
        <title>The Genome Sequence of Bartonella tamiae Th239.</title>
        <authorList>
            <consortium name="The Broad Institute Genome Sequencing Platform"/>
            <consortium name="The Broad Institute Genome Sequencing Center for Infectious Disease"/>
            <person name="Feldgarden M."/>
            <person name="Kirby J."/>
            <person name="Kosoy M."/>
            <person name="Birtles R."/>
            <person name="Probert W.S."/>
            <person name="Chiaraviglio L."/>
            <person name="Young S.K."/>
            <person name="Zeng Q."/>
            <person name="Gargeya S."/>
            <person name="Fitzgerald M."/>
            <person name="Haas B."/>
            <person name="Abouelleil A."/>
            <person name="Alvarado L."/>
            <person name="Arachchi H.M."/>
            <person name="Berlin A."/>
            <person name="Chapman S.B."/>
            <person name="Gearin G."/>
            <person name="Goldberg J."/>
            <person name="Griggs A."/>
            <person name="Gujja S."/>
            <person name="Hansen M."/>
            <person name="Heiman D."/>
            <person name="Howarth C."/>
            <person name="Larimer J."/>
            <person name="Lui A."/>
            <person name="MacDonald P.J.P."/>
            <person name="McCowen C."/>
            <person name="Montmayeur A."/>
            <person name="Murphy C."/>
            <person name="Neiman D."/>
            <person name="Pearson M."/>
            <person name="Priest M."/>
            <person name="Roberts A."/>
            <person name="Saif S."/>
            <person name="Shea T."/>
            <person name="Sisk P."/>
            <person name="Stolte C."/>
            <person name="Sykes S."/>
            <person name="Wortman J."/>
            <person name="Nusbaum C."/>
            <person name="Birren B."/>
        </authorList>
    </citation>
    <scope>NUCLEOTIDE SEQUENCE [LARGE SCALE GENOMIC DNA]</scope>
    <source>
        <strain evidence="1 2">Th239</strain>
    </source>
</reference>